<dbReference type="SUPFAM" id="SSF52402">
    <property type="entry name" value="Adenine nucleotide alpha hydrolases-like"/>
    <property type="match status" value="1"/>
</dbReference>
<reference evidence="12 13" key="1">
    <citation type="submission" date="2017-06" db="EMBL/GenBank/DDBJ databases">
        <title>Novel microbial phyla capable of carbon fixation and sulfur reduction in deep-sea sediments.</title>
        <authorList>
            <person name="Huang J."/>
            <person name="Baker B."/>
            <person name="Wang Y."/>
        </authorList>
    </citation>
    <scope>NUCLEOTIDE SEQUENCE [LARGE SCALE GENOMIC DNA]</scope>
    <source>
        <strain evidence="12">B3_LCP</strain>
    </source>
</reference>
<evidence type="ECO:0000256" key="7">
    <source>
        <dbReference type="ARBA" id="ARBA00023157"/>
    </source>
</evidence>
<evidence type="ECO:0000256" key="4">
    <source>
        <dbReference type="ARBA" id="ARBA00022741"/>
    </source>
</evidence>
<dbReference type="InterPro" id="IPR004506">
    <property type="entry name" value="MnmA-like"/>
</dbReference>
<organism evidence="12 13">
    <name type="scientific">candidate division LCP-89 bacterium B3_LCP</name>
    <dbReference type="NCBI Taxonomy" id="2012998"/>
    <lineage>
        <taxon>Bacteria</taxon>
        <taxon>Pseudomonadati</taxon>
        <taxon>Bacteria division LCP-89</taxon>
    </lineage>
</organism>
<keyword evidence="7" id="KW-1015">Disulfide bond</keyword>
<evidence type="ECO:0000256" key="5">
    <source>
        <dbReference type="ARBA" id="ARBA00022840"/>
    </source>
</evidence>
<feature type="binding site" evidence="9">
    <location>
        <position position="121"/>
    </location>
    <ligand>
        <name>ATP</name>
        <dbReference type="ChEBI" id="CHEBI:30616"/>
    </ligand>
</feature>
<gene>
    <name evidence="9" type="primary">mnmA</name>
    <name evidence="12" type="ORF">CEE37_11150</name>
</gene>
<feature type="region of interest" description="Interaction with tRNA" evidence="9">
    <location>
        <begin position="304"/>
        <end position="305"/>
    </location>
</feature>
<keyword evidence="9" id="KW-0963">Cytoplasm</keyword>
<protein>
    <recommendedName>
        <fullName evidence="9">tRNA-specific 2-thiouridylase MnmA</fullName>
        <ecNumber evidence="9">2.8.1.13</ecNumber>
    </recommendedName>
</protein>
<dbReference type="GO" id="GO:0005737">
    <property type="term" value="C:cytoplasm"/>
    <property type="evidence" value="ECO:0007669"/>
    <property type="project" value="UniProtKB-SubCell"/>
</dbReference>
<dbReference type="Pfam" id="PF03054">
    <property type="entry name" value="tRNA_Me_trans"/>
    <property type="match status" value="1"/>
</dbReference>
<dbReference type="AlphaFoldDB" id="A0A532UY03"/>
<dbReference type="GO" id="GO:0000049">
    <property type="term" value="F:tRNA binding"/>
    <property type="evidence" value="ECO:0007669"/>
    <property type="project" value="UniProtKB-KW"/>
</dbReference>
<feature type="site" description="Interaction with tRNA" evidence="9">
    <location>
        <position position="342"/>
    </location>
</feature>
<comment type="catalytic activity">
    <reaction evidence="8 9">
        <text>S-sulfanyl-L-cysteinyl-[protein] + uridine(34) in tRNA + AH2 + ATP = 2-thiouridine(34) in tRNA + L-cysteinyl-[protein] + A + AMP + diphosphate + H(+)</text>
        <dbReference type="Rhea" id="RHEA:47032"/>
        <dbReference type="Rhea" id="RHEA-COMP:10131"/>
        <dbReference type="Rhea" id="RHEA-COMP:11726"/>
        <dbReference type="Rhea" id="RHEA-COMP:11727"/>
        <dbReference type="Rhea" id="RHEA-COMP:11728"/>
        <dbReference type="ChEBI" id="CHEBI:13193"/>
        <dbReference type="ChEBI" id="CHEBI:15378"/>
        <dbReference type="ChEBI" id="CHEBI:17499"/>
        <dbReference type="ChEBI" id="CHEBI:29950"/>
        <dbReference type="ChEBI" id="CHEBI:30616"/>
        <dbReference type="ChEBI" id="CHEBI:33019"/>
        <dbReference type="ChEBI" id="CHEBI:61963"/>
        <dbReference type="ChEBI" id="CHEBI:65315"/>
        <dbReference type="ChEBI" id="CHEBI:87170"/>
        <dbReference type="ChEBI" id="CHEBI:456215"/>
        <dbReference type="EC" id="2.8.1.13"/>
    </reaction>
</comment>
<dbReference type="InterPro" id="IPR023382">
    <property type="entry name" value="MnmA-like_central_sf"/>
</dbReference>
<comment type="caution">
    <text evidence="12">The sequence shown here is derived from an EMBL/GenBank/DDBJ whole genome shotgun (WGS) entry which is preliminary data.</text>
</comment>
<dbReference type="InterPro" id="IPR046885">
    <property type="entry name" value="MnmA-like_C"/>
</dbReference>
<sequence length="365" mass="40839">MSGGVDSSVTAALLKDQGYDVVGLTMKLFDKELIPDVFSSERGCCNIDAIGRARSVCHLLGIPHYPLDFAEDFFNFIVEDFIDEYLSGRTPNPCIRCNSYLKWGKLFDKAKMLGCDKIATGHYARIAEDSGSFKLLRANSRYKDQSYALWGIPRDRLADTLLPLGTYSKTQVRKVASRLKLKSAETPESQEICFVPDGHYVDFLKEQKPQFFADLGSGELVCEGDEGLQKLGEHPGFPHYTVGQRKGLGGGFPDPRYVIRIEPESNRVVIGAKEKLYARTFHVDQVNWLIPVPAGEVEADVQIRYRSGAFPAVISPLKDSDNEDKRWKVEFTEPVEAITPGQSAVFYFNDERLIGGGRIREVLPL</sequence>
<evidence type="ECO:0000313" key="12">
    <source>
        <dbReference type="EMBL" id="TKJ39826.1"/>
    </source>
</evidence>
<feature type="site" description="Interaction with tRNA" evidence="9">
    <location>
        <position position="122"/>
    </location>
</feature>
<keyword evidence="3 9" id="KW-0819">tRNA processing</keyword>
<keyword evidence="2 9" id="KW-0808">Transferase</keyword>
<comment type="similarity">
    <text evidence="9">Belongs to the MnmA/TRMU family.</text>
</comment>
<dbReference type="Pfam" id="PF20258">
    <property type="entry name" value="tRNA_Me_trans_C"/>
    <property type="match status" value="1"/>
</dbReference>
<accession>A0A532UY03</accession>
<dbReference type="InterPro" id="IPR014729">
    <property type="entry name" value="Rossmann-like_a/b/a_fold"/>
</dbReference>
<keyword evidence="4 9" id="KW-0547">Nucleotide-binding</keyword>
<keyword evidence="5 9" id="KW-0067">ATP-binding</keyword>
<dbReference type="GO" id="GO:0005524">
    <property type="term" value="F:ATP binding"/>
    <property type="evidence" value="ECO:0007669"/>
    <property type="project" value="UniProtKB-KW"/>
</dbReference>
<dbReference type="Gene3D" id="2.30.30.280">
    <property type="entry name" value="Adenine nucleotide alpha hydrolases-like domains"/>
    <property type="match status" value="1"/>
</dbReference>
<dbReference type="InterPro" id="IPR046884">
    <property type="entry name" value="MnmA-like_central"/>
</dbReference>
<dbReference type="Proteomes" id="UP000319619">
    <property type="component" value="Unassembled WGS sequence"/>
</dbReference>
<evidence type="ECO:0000256" key="2">
    <source>
        <dbReference type="ARBA" id="ARBA00022679"/>
    </source>
</evidence>
<dbReference type="GO" id="GO:0002143">
    <property type="term" value="P:tRNA wobble position uridine thiolation"/>
    <property type="evidence" value="ECO:0007669"/>
    <property type="project" value="TreeGrafter"/>
</dbReference>
<proteinExistence type="inferred from homology"/>
<comment type="caution">
    <text evidence="9">Lacks conserved residue(s) required for the propagation of feature annotation.</text>
</comment>
<dbReference type="HAMAP" id="MF_00144">
    <property type="entry name" value="tRNA_thiouridyl_MnmA"/>
    <property type="match status" value="1"/>
</dbReference>
<name>A0A532UY03_UNCL8</name>
<evidence type="ECO:0000256" key="9">
    <source>
        <dbReference type="HAMAP-Rule" id="MF_00144"/>
    </source>
</evidence>
<dbReference type="PANTHER" id="PTHR11933:SF5">
    <property type="entry name" value="MITOCHONDRIAL TRNA-SPECIFIC 2-THIOURIDYLASE 1"/>
    <property type="match status" value="1"/>
</dbReference>
<dbReference type="Gene3D" id="2.40.30.10">
    <property type="entry name" value="Translation factors"/>
    <property type="match status" value="1"/>
</dbReference>
<keyword evidence="6 9" id="KW-0694">RNA-binding</keyword>
<evidence type="ECO:0000256" key="3">
    <source>
        <dbReference type="ARBA" id="ARBA00022694"/>
    </source>
</evidence>
<feature type="region of interest" description="Interaction with tRNA" evidence="9">
    <location>
        <begin position="143"/>
        <end position="145"/>
    </location>
</feature>
<dbReference type="Gene3D" id="3.40.50.620">
    <property type="entry name" value="HUPs"/>
    <property type="match status" value="1"/>
</dbReference>
<feature type="active site" description="Cysteine persulfide intermediate" evidence="9">
    <location>
        <position position="193"/>
    </location>
</feature>
<dbReference type="NCBIfam" id="NF001138">
    <property type="entry name" value="PRK00143.1"/>
    <property type="match status" value="1"/>
</dbReference>
<evidence type="ECO:0000256" key="6">
    <source>
        <dbReference type="ARBA" id="ARBA00022884"/>
    </source>
</evidence>
<comment type="function">
    <text evidence="9">Catalyzes the 2-thiolation of uridine at the wobble position (U34) of tRNA, leading to the formation of s(2)U34.</text>
</comment>
<dbReference type="CDD" id="cd01998">
    <property type="entry name" value="MnmA_TRMU-like"/>
    <property type="match status" value="1"/>
</dbReference>
<evidence type="ECO:0000259" key="10">
    <source>
        <dbReference type="Pfam" id="PF20258"/>
    </source>
</evidence>
<evidence type="ECO:0000259" key="11">
    <source>
        <dbReference type="Pfam" id="PF20259"/>
    </source>
</evidence>
<dbReference type="PANTHER" id="PTHR11933">
    <property type="entry name" value="TRNA 5-METHYLAMINOMETHYL-2-THIOURIDYLATE -METHYLTRANSFERASE"/>
    <property type="match status" value="1"/>
</dbReference>
<evidence type="ECO:0000313" key="13">
    <source>
        <dbReference type="Proteomes" id="UP000319619"/>
    </source>
</evidence>
<feature type="binding site" evidence="9">
    <location>
        <position position="26"/>
    </location>
    <ligand>
        <name>ATP</name>
        <dbReference type="ChEBI" id="CHEBI:30616"/>
    </ligand>
</feature>
<feature type="active site" description="Nucleophile" evidence="9">
    <location>
        <position position="97"/>
    </location>
</feature>
<evidence type="ECO:0000256" key="1">
    <source>
        <dbReference type="ARBA" id="ARBA00022555"/>
    </source>
</evidence>
<dbReference type="NCBIfam" id="TIGR00420">
    <property type="entry name" value="trmU"/>
    <property type="match status" value="1"/>
</dbReference>
<dbReference type="EC" id="2.8.1.13" evidence="9"/>
<keyword evidence="1 9" id="KW-0820">tRNA-binding</keyword>
<evidence type="ECO:0000256" key="8">
    <source>
        <dbReference type="ARBA" id="ARBA00051542"/>
    </source>
</evidence>
<dbReference type="EMBL" id="NJBN01000007">
    <property type="protein sequence ID" value="TKJ39826.1"/>
    <property type="molecule type" value="Genomic_DNA"/>
</dbReference>
<comment type="subcellular location">
    <subcellularLocation>
        <location evidence="9">Cytoplasm</location>
    </subcellularLocation>
</comment>
<dbReference type="GO" id="GO:0103016">
    <property type="term" value="F:tRNA-uridine 2-sulfurtransferase activity"/>
    <property type="evidence" value="ECO:0007669"/>
    <property type="project" value="UniProtKB-EC"/>
</dbReference>
<dbReference type="Pfam" id="PF20259">
    <property type="entry name" value="tRNA_Me_trans_M"/>
    <property type="match status" value="1"/>
</dbReference>
<feature type="domain" description="tRNA-specific 2-thiouridylase MnmA-like C-terminal" evidence="10">
    <location>
        <begin position="279"/>
        <end position="359"/>
    </location>
</feature>
<feature type="domain" description="tRNA-specific 2-thiouridylase MnmA-like central" evidence="11">
    <location>
        <begin position="229"/>
        <end position="271"/>
    </location>
</feature>